<dbReference type="EMBL" id="CSBK01000251">
    <property type="protein sequence ID" value="COX15798.1"/>
    <property type="molecule type" value="Genomic_DNA"/>
</dbReference>
<sequence length="110" mass="11896">MHQCEVGPDPPLEDIGDTIELPSLLGRRHHRHPARGVVAPRQPAVGDLGTDPCRCIEGRYAHPSGPQPLGQRALRGQFHLELAREELAGELLVLPHVGGDCPANSLVLQQ</sequence>
<name>A0A916P728_MYCTX</name>
<proteinExistence type="predicted"/>
<evidence type="ECO:0000313" key="1">
    <source>
        <dbReference type="EMBL" id="COX15798.1"/>
    </source>
</evidence>
<evidence type="ECO:0000313" key="2">
    <source>
        <dbReference type="Proteomes" id="UP000039021"/>
    </source>
</evidence>
<accession>A0A916P728</accession>
<dbReference type="AlphaFoldDB" id="A0A916P728"/>
<reference evidence="2" key="1">
    <citation type="submission" date="2015-03" db="EMBL/GenBank/DDBJ databases">
        <authorList>
            <consortium name="Pathogen Informatics"/>
        </authorList>
    </citation>
    <scope>NUCLEOTIDE SEQUENCE [LARGE SCALE GENOMIC DNA]</scope>
    <source>
        <strain evidence="2">N09902308</strain>
    </source>
</reference>
<comment type="caution">
    <text evidence="1">The sequence shown here is derived from an EMBL/GenBank/DDBJ whole genome shotgun (WGS) entry which is preliminary data.</text>
</comment>
<dbReference type="Proteomes" id="UP000039021">
    <property type="component" value="Unassembled WGS sequence"/>
</dbReference>
<organism evidence="1 2">
    <name type="scientific">Mycobacterium tuberculosis</name>
    <dbReference type="NCBI Taxonomy" id="1773"/>
    <lineage>
        <taxon>Bacteria</taxon>
        <taxon>Bacillati</taxon>
        <taxon>Actinomycetota</taxon>
        <taxon>Actinomycetes</taxon>
        <taxon>Mycobacteriales</taxon>
        <taxon>Mycobacteriaceae</taxon>
        <taxon>Mycobacterium</taxon>
        <taxon>Mycobacterium tuberculosis complex</taxon>
    </lineage>
</organism>
<protein>
    <submittedName>
        <fullName evidence="1">Uncharacterized protein</fullName>
    </submittedName>
</protein>
<gene>
    <name evidence="1" type="ORF">ERS007739_00784</name>
</gene>